<dbReference type="PANTHER" id="PTHR12460">
    <property type="entry name" value="CYCLIN-DEPENDENT KINASE INHIBITOR-RELATED PROTEIN"/>
    <property type="match status" value="1"/>
</dbReference>
<dbReference type="PROSITE" id="PS51391">
    <property type="entry name" value="CID"/>
    <property type="match status" value="1"/>
</dbReference>
<accession>A0AAN9A873</accession>
<protein>
    <recommendedName>
        <fullName evidence="2">CID domain-containing protein</fullName>
    </recommendedName>
</protein>
<evidence type="ECO:0000313" key="3">
    <source>
        <dbReference type="EMBL" id="KAK7075760.1"/>
    </source>
</evidence>
<dbReference type="Gene3D" id="6.10.250.2560">
    <property type="match status" value="1"/>
</dbReference>
<comment type="caution">
    <text evidence="3">The sequence shown here is derived from an EMBL/GenBank/DDBJ whole genome shotgun (WGS) entry which is preliminary data.</text>
</comment>
<feature type="region of interest" description="Disordered" evidence="1">
    <location>
        <begin position="1021"/>
        <end position="1068"/>
    </location>
</feature>
<feature type="compositionally biased region" description="Polar residues" evidence="1">
    <location>
        <begin position="497"/>
        <end position="519"/>
    </location>
</feature>
<feature type="region of interest" description="Disordered" evidence="1">
    <location>
        <begin position="542"/>
        <end position="759"/>
    </location>
</feature>
<keyword evidence="4" id="KW-1185">Reference proteome</keyword>
<organism evidence="3 4">
    <name type="scientific">Halocaridina rubra</name>
    <name type="common">Hawaiian red shrimp</name>
    <dbReference type="NCBI Taxonomy" id="373956"/>
    <lineage>
        <taxon>Eukaryota</taxon>
        <taxon>Metazoa</taxon>
        <taxon>Ecdysozoa</taxon>
        <taxon>Arthropoda</taxon>
        <taxon>Crustacea</taxon>
        <taxon>Multicrustacea</taxon>
        <taxon>Malacostraca</taxon>
        <taxon>Eumalacostraca</taxon>
        <taxon>Eucarida</taxon>
        <taxon>Decapoda</taxon>
        <taxon>Pleocyemata</taxon>
        <taxon>Caridea</taxon>
        <taxon>Atyoidea</taxon>
        <taxon>Atyidae</taxon>
        <taxon>Halocaridina</taxon>
    </lineage>
</organism>
<dbReference type="GO" id="GO:0031124">
    <property type="term" value="P:mRNA 3'-end processing"/>
    <property type="evidence" value="ECO:0007669"/>
    <property type="project" value="TreeGrafter"/>
</dbReference>
<name>A0AAN9A873_HALRR</name>
<feature type="compositionally biased region" description="Basic and acidic residues" evidence="1">
    <location>
        <begin position="353"/>
        <end position="473"/>
    </location>
</feature>
<evidence type="ECO:0000259" key="2">
    <source>
        <dbReference type="PROSITE" id="PS51391"/>
    </source>
</evidence>
<feature type="compositionally biased region" description="Pro residues" evidence="1">
    <location>
        <begin position="575"/>
        <end position="597"/>
    </location>
</feature>
<feature type="compositionally biased region" description="Polar residues" evidence="1">
    <location>
        <begin position="1198"/>
        <end position="1207"/>
    </location>
</feature>
<feature type="compositionally biased region" description="Basic and acidic residues" evidence="1">
    <location>
        <begin position="955"/>
        <end position="971"/>
    </location>
</feature>
<dbReference type="EMBL" id="JAXCGZ010010174">
    <property type="protein sequence ID" value="KAK7075760.1"/>
    <property type="molecule type" value="Genomic_DNA"/>
</dbReference>
<dbReference type="AlphaFoldDB" id="A0AAN9A873"/>
<feature type="region of interest" description="Disordered" evidence="1">
    <location>
        <begin position="325"/>
        <end position="519"/>
    </location>
</feature>
<feature type="compositionally biased region" description="Basic and acidic residues" evidence="1">
    <location>
        <begin position="333"/>
        <end position="342"/>
    </location>
</feature>
<feature type="region of interest" description="Disordered" evidence="1">
    <location>
        <begin position="210"/>
        <end position="243"/>
    </location>
</feature>
<dbReference type="GO" id="GO:0000993">
    <property type="term" value="F:RNA polymerase II complex binding"/>
    <property type="evidence" value="ECO:0007669"/>
    <property type="project" value="TreeGrafter"/>
</dbReference>
<feature type="compositionally biased region" description="Polar residues" evidence="1">
    <location>
        <begin position="913"/>
        <end position="941"/>
    </location>
</feature>
<feature type="compositionally biased region" description="Pro residues" evidence="1">
    <location>
        <begin position="634"/>
        <end position="650"/>
    </location>
</feature>
<feature type="domain" description="CID" evidence="2">
    <location>
        <begin position="1"/>
        <end position="70"/>
    </location>
</feature>
<feature type="region of interest" description="Disordered" evidence="1">
    <location>
        <begin position="818"/>
        <end position="972"/>
    </location>
</feature>
<dbReference type="Proteomes" id="UP001381693">
    <property type="component" value="Unassembled WGS sequence"/>
</dbReference>
<dbReference type="InterPro" id="IPR006569">
    <property type="entry name" value="CID_dom"/>
</dbReference>
<dbReference type="Gene3D" id="1.25.40.90">
    <property type="match status" value="1"/>
</dbReference>
<feature type="compositionally biased region" description="Low complexity" evidence="1">
    <location>
        <begin position="616"/>
        <end position="627"/>
    </location>
</feature>
<evidence type="ECO:0000313" key="4">
    <source>
        <dbReference type="Proteomes" id="UP001381693"/>
    </source>
</evidence>
<reference evidence="3 4" key="1">
    <citation type="submission" date="2023-11" db="EMBL/GenBank/DDBJ databases">
        <title>Halocaridina rubra genome assembly.</title>
        <authorList>
            <person name="Smith C."/>
        </authorList>
    </citation>
    <scope>NUCLEOTIDE SEQUENCE [LARGE SCALE GENOMIC DNA]</scope>
    <source>
        <strain evidence="3">EP-1</strain>
        <tissue evidence="3">Whole</tissue>
    </source>
</reference>
<feature type="compositionally biased region" description="Polar residues" evidence="1">
    <location>
        <begin position="837"/>
        <end position="848"/>
    </location>
</feature>
<dbReference type="PANTHER" id="PTHR12460:SF40">
    <property type="entry name" value="REGULATION OF NUCLEAR PRE-MRNA DOMAIN-CONTAINING PROTEIN 2"/>
    <property type="match status" value="1"/>
</dbReference>
<dbReference type="PRINTS" id="PR01217">
    <property type="entry name" value="PRICHEXTENSN"/>
</dbReference>
<evidence type="ECO:0000256" key="1">
    <source>
        <dbReference type="SAM" id="MobiDB-lite"/>
    </source>
</evidence>
<feature type="region of interest" description="Disordered" evidence="1">
    <location>
        <begin position="1133"/>
        <end position="1228"/>
    </location>
</feature>
<dbReference type="InterPro" id="IPR008942">
    <property type="entry name" value="ENTH_VHS"/>
</dbReference>
<sequence length="1228" mass="135871">MYATISYKRQAEKIPDLVQHYATAIKESAPLVRDEKIRPKIIRIFNIWEERGIYDAKLISEFTEIVENVGTVNATENEIVLSSFQPIQLVEGIRTVVALEKSTESLSTDLKNQDFSLTDEEINQLRQTVKERGTSRERMEEFEEAVVALECYLASVQKEIEERTQVVTLLEQAEIFYETQRGEAKLVANAYKNFGNRVKTLKTKLLEKMKTLPEPSPIPSPTLDAPSPENSDEEDLTLPYSGQQGSDSFLDSSAFAEFAKEALHSSGGGSNLDSRISALHKQEESPAKSYQRMSISDVLEFELSDDSPRKDVIADGEAKNVWELAQRSFPARDSMERERNDNPPRSSSESWDTNERRLYGESRDIPTYREAVEIRDKSDSRDQSKPPSRWDIKESRGSRDIEDRKDSHEHSGSSSISRRDLQEHKETRDLWERDSSHREYSSSRERERERRSSRSSRDSRDSHDAGSSEKEYRSSSWDHIGSDKEYSHKSREREYSLSHSTSYDASLSHNSSTSYDSTLQIPKDLKPMSAAELLDTFGKVFNKSLTSGSGVSPTTFEPVPPPSTPSSQAPIPDLSRPPPGLSIPLPPAVSTPNPPTTESPSFPAAPTGVPSPYPSTKPLYPTTYPLPHSNSPKPYCPPLPPPPPPPPPPATTANDSLPFSSYETATTPSWVPPPPPPPPMPGGLMETEISPAEPGYDSGSRLYDPSWSDYDDDDSDDRNWGEPPGKEELEALKCDTPSSPPAFEKGFTGHLAPPPLPPPFCATRSNLRELVSEDSRNNLVNIQPKAEAGDADYRCYNYSSLSEEPKTAPILSIHSLFSSEADQDLRVKKPGLKQGRTESGSDMDISNSESEDNMDISDGSAKEEGNRSGETSVKQSGPGVHKTSNKDTHRHENKGQKVKQGMPDKAKKEAVVTTVNVTSKNRSVENSMQPITAVVTNSESTAAGKEEAGEEDEKVDQKEKPNEEVKEEKSLETIMSINAKEVENILSQMRKASSLNNVSKTNNTDTLTNMNVKVLANAANEDATSSDLPETPNHGNSDNDENASDNSSRPVNRNGDESSNGPLNDSADDVCEKDIESEKQHSDLSQNLEQIPSVIAGIRASVDRELNSHNTVTEGNMIDVIDVMKNLDREFNQIRPRGNRGGGPIFTSRGGRGGMSPYGAGGRGERFTSPHSPRGWYGGPMFNSPRSRGRGMRGDFNRGSSPFSPTNRGGFRGSDSRGRNWYSPQSWF</sequence>
<feature type="compositionally biased region" description="Basic and acidic residues" evidence="1">
    <location>
        <begin position="480"/>
        <end position="496"/>
    </location>
</feature>
<feature type="compositionally biased region" description="Basic and acidic residues" evidence="1">
    <location>
        <begin position="884"/>
        <end position="895"/>
    </location>
</feature>
<gene>
    <name evidence="3" type="ORF">SK128_017806</name>
</gene>
<feature type="compositionally biased region" description="Polar residues" evidence="1">
    <location>
        <begin position="543"/>
        <end position="555"/>
    </location>
</feature>
<proteinExistence type="predicted"/>
<feature type="compositionally biased region" description="Pro residues" evidence="1">
    <location>
        <begin position="670"/>
        <end position="681"/>
    </location>
</feature>
<feature type="compositionally biased region" description="Gly residues" evidence="1">
    <location>
        <begin position="1139"/>
        <end position="1162"/>
    </location>
</feature>
<feature type="compositionally biased region" description="Polar residues" evidence="1">
    <location>
        <begin position="651"/>
        <end position="669"/>
    </location>
</feature>
<feature type="compositionally biased region" description="Basic and acidic residues" evidence="1">
    <location>
        <begin position="717"/>
        <end position="733"/>
    </location>
</feature>